<reference evidence="1 2" key="1">
    <citation type="journal article" date="2015" name="Nature">
        <title>rRNA introns, odd ribosomes, and small enigmatic genomes across a large radiation of phyla.</title>
        <authorList>
            <person name="Brown C.T."/>
            <person name="Hug L.A."/>
            <person name="Thomas B.C."/>
            <person name="Sharon I."/>
            <person name="Castelle C.J."/>
            <person name="Singh A."/>
            <person name="Wilkins M.J."/>
            <person name="Williams K.H."/>
            <person name="Banfield J.F."/>
        </authorList>
    </citation>
    <scope>NUCLEOTIDE SEQUENCE [LARGE SCALE GENOMIC DNA]</scope>
</reference>
<dbReference type="Proteomes" id="UP000034154">
    <property type="component" value="Unassembled WGS sequence"/>
</dbReference>
<gene>
    <name evidence="1" type="ORF">UW63_C0051G0007</name>
</gene>
<dbReference type="AlphaFoldDB" id="A0A0G1MCH4"/>
<evidence type="ECO:0000313" key="2">
    <source>
        <dbReference type="Proteomes" id="UP000034154"/>
    </source>
</evidence>
<proteinExistence type="predicted"/>
<protein>
    <submittedName>
        <fullName evidence="1">Uncharacterized protein</fullName>
    </submittedName>
</protein>
<dbReference type="EMBL" id="LCJB01000051">
    <property type="protein sequence ID" value="KKT69619.1"/>
    <property type="molecule type" value="Genomic_DNA"/>
</dbReference>
<accession>A0A0G1MCH4</accession>
<evidence type="ECO:0000313" key="1">
    <source>
        <dbReference type="EMBL" id="KKT69619.1"/>
    </source>
</evidence>
<comment type="caution">
    <text evidence="1">The sequence shown here is derived from an EMBL/GenBank/DDBJ whole genome shotgun (WGS) entry which is preliminary data.</text>
</comment>
<sequence length="208" mass="24550">MEKITWFLCFLGFTFFWMVEKTEKNIIPTLSRWMKNARKRRINSNPSIWLFSRKTARRLNKVLPQNFEKARRMVRLVLVERTGELFDELYYIREDIRVGRRRRIEIFGGNPSFESRMLDAEIETLEYRKKKILSTLRDMVINLAAGEIRLRKLVREKNTDAVIAAYIAREAGVGEEVITTTEDRAREAAEREVETLLARTSQVGCINE</sequence>
<name>A0A0G1MCH4_9BACT</name>
<organism evidence="1 2">
    <name type="scientific">Candidatus Uhrbacteria bacterium GW2011_GWF2_44_350</name>
    <dbReference type="NCBI Taxonomy" id="1619000"/>
    <lineage>
        <taxon>Bacteria</taxon>
        <taxon>Candidatus Uhriibacteriota</taxon>
    </lineage>
</organism>